<keyword evidence="4" id="KW-1185">Reference proteome</keyword>
<evidence type="ECO:0000313" key="3">
    <source>
        <dbReference type="EnsemblMetazoa" id="XP_022663459"/>
    </source>
</evidence>
<dbReference type="GO" id="GO:0003713">
    <property type="term" value="F:transcription coactivator activity"/>
    <property type="evidence" value="ECO:0007669"/>
    <property type="project" value="InterPro"/>
</dbReference>
<protein>
    <recommendedName>
        <fullName evidence="2">SRA1/Sec31 domain-containing protein</fullName>
    </recommendedName>
</protein>
<dbReference type="PANTHER" id="PTHR18834">
    <property type="entry name" value="STEROID RECEPTOR RNA ACTIVATOR 1"/>
    <property type="match status" value="1"/>
</dbReference>
<dbReference type="Pfam" id="PF07304">
    <property type="entry name" value="SRA1"/>
    <property type="match status" value="1"/>
</dbReference>
<reference evidence="3" key="1">
    <citation type="submission" date="2021-01" db="UniProtKB">
        <authorList>
            <consortium name="EnsemblMetazoa"/>
        </authorList>
    </citation>
    <scope>IDENTIFICATION</scope>
</reference>
<proteinExistence type="predicted"/>
<dbReference type="OrthoDB" id="5982138at2759"/>
<name>A0A7M7KBW3_VARDE</name>
<dbReference type="InterPro" id="IPR009917">
    <property type="entry name" value="SRA1/Sec31"/>
</dbReference>
<evidence type="ECO:0000313" key="4">
    <source>
        <dbReference type="Proteomes" id="UP000594260"/>
    </source>
</evidence>
<dbReference type="Gene3D" id="1.20.940.10">
    <property type="entry name" value="Functional domain of the splicing factor Prp18"/>
    <property type="match status" value="1"/>
</dbReference>
<dbReference type="PANTHER" id="PTHR18834:SF2">
    <property type="entry name" value="STEROID RECEPTOR RNA ACTIVATOR 1"/>
    <property type="match status" value="1"/>
</dbReference>
<dbReference type="KEGG" id="vde:111251285"/>
<dbReference type="EnsemblMetazoa" id="XM_022807724">
    <property type="protein sequence ID" value="XP_022663459"/>
    <property type="gene ID" value="LOC111251285"/>
</dbReference>
<dbReference type="RefSeq" id="XP_022663459.1">
    <property type="nucleotide sequence ID" value="XM_022807724.1"/>
</dbReference>
<feature type="compositionally biased region" description="Polar residues" evidence="1">
    <location>
        <begin position="46"/>
        <end position="62"/>
    </location>
</feature>
<dbReference type="GeneID" id="111251285"/>
<organism evidence="3 4">
    <name type="scientific">Varroa destructor</name>
    <name type="common">Honeybee mite</name>
    <dbReference type="NCBI Taxonomy" id="109461"/>
    <lineage>
        <taxon>Eukaryota</taxon>
        <taxon>Metazoa</taxon>
        <taxon>Ecdysozoa</taxon>
        <taxon>Arthropoda</taxon>
        <taxon>Chelicerata</taxon>
        <taxon>Arachnida</taxon>
        <taxon>Acari</taxon>
        <taxon>Parasitiformes</taxon>
        <taxon>Mesostigmata</taxon>
        <taxon>Gamasina</taxon>
        <taxon>Dermanyssoidea</taxon>
        <taxon>Varroidae</taxon>
        <taxon>Varroa</taxon>
    </lineage>
</organism>
<dbReference type="InParanoid" id="A0A7M7KBW3"/>
<feature type="region of interest" description="Disordered" evidence="1">
    <location>
        <begin position="40"/>
        <end position="101"/>
    </location>
</feature>
<dbReference type="GO" id="GO:0006357">
    <property type="term" value="P:regulation of transcription by RNA polymerase II"/>
    <property type="evidence" value="ECO:0007669"/>
    <property type="project" value="InterPro"/>
</dbReference>
<feature type="compositionally biased region" description="Pro residues" evidence="1">
    <location>
        <begin position="67"/>
        <end position="79"/>
    </location>
</feature>
<accession>A0A7M7KBW3</accession>
<evidence type="ECO:0000259" key="2">
    <source>
        <dbReference type="Pfam" id="PF07304"/>
    </source>
</evidence>
<evidence type="ECO:0000256" key="1">
    <source>
        <dbReference type="SAM" id="MobiDB-lite"/>
    </source>
</evidence>
<dbReference type="Proteomes" id="UP000594260">
    <property type="component" value="Unplaced"/>
</dbReference>
<dbReference type="GO" id="GO:0005634">
    <property type="term" value="C:nucleus"/>
    <property type="evidence" value="ECO:0007669"/>
    <property type="project" value="TreeGrafter"/>
</dbReference>
<dbReference type="AlphaFoldDB" id="A0A7M7KBW3"/>
<dbReference type="OMA" id="VPGIQHD"/>
<dbReference type="InterPro" id="IPR040243">
    <property type="entry name" value="Steroid_recept_RNA_1"/>
</dbReference>
<feature type="domain" description="SRA1/Sec31" evidence="2">
    <location>
        <begin position="126"/>
        <end position="246"/>
    </location>
</feature>
<sequence length="252" mass="27793">NLLVEPAGHSLSAATLSTFVRLASADRPLCAGNHERAWNDPPQFGYATNSAGASSRPRTQLNKRVPYLPPGMTPKPPSTSPSRSTGVTEPIPLPGFPPDQNGSLPSSSINVFTPPDFYRPSATIPCQSPPSQIDGKIDISKVPNIDSTEMLSQIDTNISKMLKQIQPNVSERKLEDIKRRLDVMRSQWMQGKLSDTTRKRMYLLARGISECDFNEAARLQVSLIRDSSCEVSQWIVGVKHVILECQAQNIRK</sequence>